<protein>
    <recommendedName>
        <fullName evidence="3">N-acetyltransferase domain-containing protein</fullName>
    </recommendedName>
</protein>
<evidence type="ECO:0000313" key="1">
    <source>
        <dbReference type="EMBL" id="CCM64674.1"/>
    </source>
</evidence>
<dbReference type="RefSeq" id="WP_012228907.1">
    <property type="nucleotide sequence ID" value="NZ_HG422565.1"/>
</dbReference>
<name>R4Z174_9ACTN</name>
<comment type="caution">
    <text evidence="1">The sequence shown here is derived from an EMBL/GenBank/DDBJ whole genome shotgun (WGS) entry which is preliminary data.</text>
</comment>
<dbReference type="OrthoDB" id="5192258at2"/>
<keyword evidence="2" id="KW-1185">Reference proteome</keyword>
<evidence type="ECO:0000313" key="2">
    <source>
        <dbReference type="Proteomes" id="UP000018291"/>
    </source>
</evidence>
<dbReference type="Proteomes" id="UP000018291">
    <property type="component" value="Unassembled WGS sequence"/>
</dbReference>
<dbReference type="STRING" id="1229780.BN381_430070"/>
<dbReference type="HOGENOM" id="CLU_1292938_0_0_11"/>
<gene>
    <name evidence="1" type="ORF">BN381_430070</name>
</gene>
<dbReference type="EMBL" id="CANL01000038">
    <property type="protein sequence ID" value="CCM64674.1"/>
    <property type="molecule type" value="Genomic_DNA"/>
</dbReference>
<accession>R4Z174</accession>
<reference evidence="1 2" key="1">
    <citation type="journal article" date="2013" name="ISME J.">
        <title>Metabolic model for the filamentous 'Candidatus Microthrix parvicella' based on genomic and metagenomic analyses.</title>
        <authorList>
            <person name="Jon McIlroy S."/>
            <person name="Kristiansen R."/>
            <person name="Albertsen M."/>
            <person name="Michael Karst S."/>
            <person name="Rossetti S."/>
            <person name="Lund Nielsen J."/>
            <person name="Tandoi V."/>
            <person name="James Seviour R."/>
            <person name="Nielsen P.H."/>
        </authorList>
    </citation>
    <scope>NUCLEOTIDE SEQUENCE [LARGE SCALE GENOMIC DNA]</scope>
    <source>
        <strain evidence="1 2">RN1</strain>
    </source>
</reference>
<sequence>MAFKTYTKDCTALSDAELTEMADLAAECERGFDVGLLSKQREEWVLVTLIREADEVESLVGYSYSTLERIGGTPAVLLGLAYVRRSDDRDDVLNAVMSANYHRALMAFPDEDVLLGCRMVNPGAMAGFERLEDIQPHPDVEAGGEERQWGRRLAKRFSIGASRYAAKAFTVEGDGSFPPCLDFKPLDSATIDPKVAEMFAHLDVDNGDSLITYGWAMEEELRGYTKPD</sequence>
<evidence type="ECO:0008006" key="3">
    <source>
        <dbReference type="Google" id="ProtNLM"/>
    </source>
</evidence>
<dbReference type="AlphaFoldDB" id="R4Z174"/>
<organism evidence="1 2">
    <name type="scientific">Candidatus Neomicrothrix parvicella RN1</name>
    <dbReference type="NCBI Taxonomy" id="1229780"/>
    <lineage>
        <taxon>Bacteria</taxon>
        <taxon>Bacillati</taxon>
        <taxon>Actinomycetota</taxon>
        <taxon>Acidimicrobiia</taxon>
        <taxon>Acidimicrobiales</taxon>
        <taxon>Microthrixaceae</taxon>
        <taxon>Candidatus Neomicrothrix</taxon>
    </lineage>
</organism>
<proteinExistence type="predicted"/>